<evidence type="ECO:0000313" key="2">
    <source>
        <dbReference type="Proteomes" id="UP001163321"/>
    </source>
</evidence>
<protein>
    <submittedName>
        <fullName evidence="1">Uncharacterized protein</fullName>
    </submittedName>
</protein>
<gene>
    <name evidence="1" type="ORF">PsorP6_017105</name>
</gene>
<reference evidence="1 2" key="1">
    <citation type="journal article" date="2022" name="bioRxiv">
        <title>The genome of the oomycete Peronosclerospora sorghi, a cosmopolitan pathogen of maize and sorghum, is inflated with dispersed pseudogenes.</title>
        <authorList>
            <person name="Fletcher K."/>
            <person name="Martin F."/>
            <person name="Isakeit T."/>
            <person name="Cavanaugh K."/>
            <person name="Magill C."/>
            <person name="Michelmore R."/>
        </authorList>
    </citation>
    <scope>NUCLEOTIDE SEQUENCE [LARGE SCALE GENOMIC DNA]</scope>
    <source>
        <strain evidence="1">P6</strain>
    </source>
</reference>
<keyword evidence="2" id="KW-1185">Reference proteome</keyword>
<dbReference type="EMBL" id="CM047581">
    <property type="protein sequence ID" value="KAI9916698.1"/>
    <property type="molecule type" value="Genomic_DNA"/>
</dbReference>
<comment type="caution">
    <text evidence="1">The sequence shown here is derived from an EMBL/GenBank/DDBJ whole genome shotgun (WGS) entry which is preliminary data.</text>
</comment>
<organism evidence="1 2">
    <name type="scientific">Peronosclerospora sorghi</name>
    <dbReference type="NCBI Taxonomy" id="230839"/>
    <lineage>
        <taxon>Eukaryota</taxon>
        <taxon>Sar</taxon>
        <taxon>Stramenopiles</taxon>
        <taxon>Oomycota</taxon>
        <taxon>Peronosporomycetes</taxon>
        <taxon>Peronosporales</taxon>
        <taxon>Peronosporaceae</taxon>
        <taxon>Peronosclerospora</taxon>
    </lineage>
</organism>
<accession>A0ACC0WFI5</accession>
<evidence type="ECO:0000313" key="1">
    <source>
        <dbReference type="EMBL" id="KAI9916698.1"/>
    </source>
</evidence>
<sequence>MSETAGDALELRLKLKLPRSISTSSATEKLLIGARGGAAVKELLSTAPNIEVAIREFQAAHGIAEAHAKLFVRRKENMKDEETPTSFNPAVELLDLIQVPRSRVHQSLLDQMKKEMLLRIADLPQSDLPHVLEQTFPYIEFRELRAIPIAVLARQEETPDRYLREITENRRILAELPIHVRRKILQVDRRELQLVVEECTREYVTEQLEWYLHHPMLQSTAAQRFLSRRNSTNSMRSGTKYRKRSLEESTAGNLWNVSTHVPSSADAARSSVASSAFSGERRPSFSPDERRRNNPALMKLVEMLGDSESLYLSTLEIWRGYVVAANIPGSATNNNPKEYVDYVALLGAMRNDLANLQRDKTTLLLRTDPLHKFIWFLDRALKNQTLQTAQLQELLGFVSRLRTSDLPSNKKIRKKGGLDEEEESFEVVLGPPPVNELLAVLDKIAKIDARLIFAEPVPDDVPKYREIIKDPMDLSTMRKKAKRGKYKTLEAFVSDFNLMIRNCITFNPDTTIFYKEGKRIGKRGNEIIERNAVALRGEPQRIRTKKRRKIGTGPTSEALNMLTSSGVVTVKDFGDVDQAGMVPEGLCEEQLADVALVLSDPLVKQLICDALMKNLVVCWQKKELPTDNLTCRALVQLLQIGNPSSIRRMIRKQDFVLRTPQVVTMRVVLPLLLRTMVDLRVYYAFPGELKRDMKLKTNEDLLNVVLWNNVLRSSSAIRTLVKSFAVQCLVDHQIDAGSQLLHRLLSAEEETLLRDRVLLHAVAEVVLEQVKLVAACTNGGSEAGQTTAENGEVTVTLSEQVQALEVWKLIVDGFFVDVLAKRILAAKDATGFICRFVEGAVAPVELCNNNTTASGEVLSKKRKREQMVESFPCPVFHEKAVMVLSSLFAVVEKGGPEVSNNAMIASYIKKTLVVLRTCCLSLDEFEALWNSPVFAGCRYFYKTMLLRCPLVQDELFADLPTDIATDAVNVSKGTLNVTSLTNMQRTDMDVTLENASSDREVVENAKKFGGDGNATTSDSEGPVINEDAEVVVALEDADKASLATPSNTLVADNTTILTSDVAITTFIQSEDASPKKSDKMADGAEDGASLDAGKIENFETGDENIGAEDGTSLVAGKTENFETGDESIGNIDVRREAVEMTSMLNARATNTVSSPISSDNAIGISTTSIANAPTVQNGDAFDATDEAVGTEHAG</sequence>
<proteinExistence type="predicted"/>
<dbReference type="Proteomes" id="UP001163321">
    <property type="component" value="Chromosome 2"/>
</dbReference>
<name>A0ACC0WFI5_9STRA</name>